<sequence length="329" mass="38493">MEKLSVCIDDYPSIYFNTKDDVHLFSFKVFNLSEIKEDLRIEFLKIGDTVVKTQKEKDHWGCIHFYFDDHFIGIQILSEIVSDFFSVPINLLSVTGTSGIYGVRRAIDWVMSRQETIAKCSFLSGETNEEDLKYLLDTSRITETLELSMQTSDDFQYSFKYPMQLESIIFFRGSWFSINNLFVTNPRYVWMPETKFTNEEMNLFFRNWLNGGNSNLRTLILSLQNVNIQTVLNGIPSVLRETPNNFLYNGPEMEINHYFSRFFEIRSANGDVASIVTDNGVHKDFLFSFGLTGRENRILWNQLLNKFLFDNHYEIMKSTIKNPVSLQEK</sequence>
<dbReference type="PANTHER" id="PTHR21503">
    <property type="entry name" value="F-BOX-CONTAINING HYPOTHETICAL PROTEIN C.ELEGANS"/>
    <property type="match status" value="1"/>
</dbReference>
<name>A0A1I7UMK2_9PELO</name>
<feature type="domain" description="Sdz-33 F-box" evidence="1">
    <location>
        <begin position="164"/>
        <end position="219"/>
    </location>
</feature>
<evidence type="ECO:0000313" key="3">
    <source>
        <dbReference type="WBParaSite" id="Csp11.Scaffold630.g17472.t1"/>
    </source>
</evidence>
<dbReference type="Pfam" id="PF07735">
    <property type="entry name" value="FBA_2"/>
    <property type="match status" value="1"/>
</dbReference>
<organism evidence="2 3">
    <name type="scientific">Caenorhabditis tropicalis</name>
    <dbReference type="NCBI Taxonomy" id="1561998"/>
    <lineage>
        <taxon>Eukaryota</taxon>
        <taxon>Metazoa</taxon>
        <taxon>Ecdysozoa</taxon>
        <taxon>Nematoda</taxon>
        <taxon>Chromadorea</taxon>
        <taxon>Rhabditida</taxon>
        <taxon>Rhabditina</taxon>
        <taxon>Rhabditomorpha</taxon>
        <taxon>Rhabditoidea</taxon>
        <taxon>Rhabditidae</taxon>
        <taxon>Peloderinae</taxon>
        <taxon>Caenorhabditis</taxon>
    </lineage>
</organism>
<keyword evidence="2" id="KW-1185">Reference proteome</keyword>
<dbReference type="Proteomes" id="UP000095282">
    <property type="component" value="Unplaced"/>
</dbReference>
<dbReference type="WBParaSite" id="Csp11.Scaffold630.g17472.t1">
    <property type="protein sequence ID" value="Csp11.Scaffold630.g17472.t1"/>
    <property type="gene ID" value="Csp11.Scaffold630.g17472"/>
</dbReference>
<accession>A0A1I7UMK2</accession>
<dbReference type="AlphaFoldDB" id="A0A1I7UMK2"/>
<proteinExistence type="predicted"/>
<reference evidence="3" key="1">
    <citation type="submission" date="2016-11" db="UniProtKB">
        <authorList>
            <consortium name="WormBaseParasite"/>
        </authorList>
    </citation>
    <scope>IDENTIFICATION</scope>
</reference>
<protein>
    <submittedName>
        <fullName evidence="3">FBA_2 domain-containing protein</fullName>
    </submittedName>
</protein>
<evidence type="ECO:0000259" key="1">
    <source>
        <dbReference type="Pfam" id="PF07735"/>
    </source>
</evidence>
<dbReference type="eggNOG" id="ENOG502TJVR">
    <property type="taxonomic scope" value="Eukaryota"/>
</dbReference>
<evidence type="ECO:0000313" key="2">
    <source>
        <dbReference type="Proteomes" id="UP000095282"/>
    </source>
</evidence>
<dbReference type="InterPro" id="IPR012885">
    <property type="entry name" value="F-box_Sdz-33"/>
</dbReference>